<dbReference type="AlphaFoldDB" id="A0AAP0MHT8"/>
<accession>A0AAP0MHT8</accession>
<evidence type="ECO:0000313" key="2">
    <source>
        <dbReference type="Proteomes" id="UP001428341"/>
    </source>
</evidence>
<comment type="caution">
    <text evidence="1">The sequence shown here is derived from an EMBL/GenBank/DDBJ whole genome shotgun (WGS) entry which is preliminary data.</text>
</comment>
<protein>
    <submittedName>
        <fullName evidence="1">Uncharacterized protein</fullName>
    </submittedName>
</protein>
<sequence length="65" mass="7604">MLLQEEISILSDLSHKTGFKDDLDLEVAFVISDEEAIFKTLSKIVEFTRRDYCSDWSKLLWLSFS</sequence>
<evidence type="ECO:0000313" key="1">
    <source>
        <dbReference type="EMBL" id="KAK9213738.1"/>
    </source>
</evidence>
<gene>
    <name evidence="1" type="ORF">WN944_005723</name>
</gene>
<reference evidence="1 2" key="1">
    <citation type="submission" date="2024-05" db="EMBL/GenBank/DDBJ databases">
        <title>Haplotype-resolved chromosome-level genome assembly of Huyou (Citrus changshanensis).</title>
        <authorList>
            <person name="Miao C."/>
            <person name="Chen W."/>
            <person name="Wu Y."/>
            <person name="Wang L."/>
            <person name="Zhao S."/>
            <person name="Grierson D."/>
            <person name="Xu C."/>
            <person name="Chen K."/>
        </authorList>
    </citation>
    <scope>NUCLEOTIDE SEQUENCE [LARGE SCALE GENOMIC DNA]</scope>
    <source>
        <strain evidence="1">01-14</strain>
        <tissue evidence="1">Leaf</tissue>
    </source>
</reference>
<dbReference type="EMBL" id="JBCGBO010000003">
    <property type="protein sequence ID" value="KAK9213738.1"/>
    <property type="molecule type" value="Genomic_DNA"/>
</dbReference>
<keyword evidence="2" id="KW-1185">Reference proteome</keyword>
<organism evidence="1 2">
    <name type="scientific">Citrus x changshan-huyou</name>
    <dbReference type="NCBI Taxonomy" id="2935761"/>
    <lineage>
        <taxon>Eukaryota</taxon>
        <taxon>Viridiplantae</taxon>
        <taxon>Streptophyta</taxon>
        <taxon>Embryophyta</taxon>
        <taxon>Tracheophyta</taxon>
        <taxon>Spermatophyta</taxon>
        <taxon>Magnoliopsida</taxon>
        <taxon>eudicotyledons</taxon>
        <taxon>Gunneridae</taxon>
        <taxon>Pentapetalae</taxon>
        <taxon>rosids</taxon>
        <taxon>malvids</taxon>
        <taxon>Sapindales</taxon>
        <taxon>Rutaceae</taxon>
        <taxon>Aurantioideae</taxon>
        <taxon>Citrus</taxon>
    </lineage>
</organism>
<name>A0AAP0MHT8_9ROSI</name>
<dbReference type="Proteomes" id="UP001428341">
    <property type="component" value="Unassembled WGS sequence"/>
</dbReference>
<proteinExistence type="predicted"/>